<organism evidence="1 2">
    <name type="scientific">Pisolithus tinctorius Marx 270</name>
    <dbReference type="NCBI Taxonomy" id="870435"/>
    <lineage>
        <taxon>Eukaryota</taxon>
        <taxon>Fungi</taxon>
        <taxon>Dikarya</taxon>
        <taxon>Basidiomycota</taxon>
        <taxon>Agaricomycotina</taxon>
        <taxon>Agaricomycetes</taxon>
        <taxon>Agaricomycetidae</taxon>
        <taxon>Boletales</taxon>
        <taxon>Sclerodermatineae</taxon>
        <taxon>Pisolithaceae</taxon>
        <taxon>Pisolithus</taxon>
    </lineage>
</organism>
<evidence type="ECO:0000313" key="2">
    <source>
        <dbReference type="Proteomes" id="UP000054217"/>
    </source>
</evidence>
<reference evidence="1 2" key="1">
    <citation type="submission" date="2014-04" db="EMBL/GenBank/DDBJ databases">
        <authorList>
            <consortium name="DOE Joint Genome Institute"/>
            <person name="Kuo A."/>
            <person name="Kohler A."/>
            <person name="Costa M.D."/>
            <person name="Nagy L.G."/>
            <person name="Floudas D."/>
            <person name="Copeland A."/>
            <person name="Barry K.W."/>
            <person name="Cichocki N."/>
            <person name="Veneault-Fourrey C."/>
            <person name="LaButti K."/>
            <person name="Lindquist E.A."/>
            <person name="Lipzen A."/>
            <person name="Lundell T."/>
            <person name="Morin E."/>
            <person name="Murat C."/>
            <person name="Sun H."/>
            <person name="Tunlid A."/>
            <person name="Henrissat B."/>
            <person name="Grigoriev I.V."/>
            <person name="Hibbett D.S."/>
            <person name="Martin F."/>
            <person name="Nordberg H.P."/>
            <person name="Cantor M.N."/>
            <person name="Hua S.X."/>
        </authorList>
    </citation>
    <scope>NUCLEOTIDE SEQUENCE [LARGE SCALE GENOMIC DNA]</scope>
    <source>
        <strain evidence="1 2">Marx 270</strain>
    </source>
</reference>
<protein>
    <submittedName>
        <fullName evidence="1">Uncharacterized protein</fullName>
    </submittedName>
</protein>
<accession>A0A0C3MZY7</accession>
<sequence>MSMRFFTETRWCGVSKHEKLPFDKNESRRAGQWTLTEPNCRCACEVWGISAEKVARISGIYVME</sequence>
<reference evidence="2" key="2">
    <citation type="submission" date="2015-01" db="EMBL/GenBank/DDBJ databases">
        <title>Evolutionary Origins and Diversification of the Mycorrhizal Mutualists.</title>
        <authorList>
            <consortium name="DOE Joint Genome Institute"/>
            <consortium name="Mycorrhizal Genomics Consortium"/>
            <person name="Kohler A."/>
            <person name="Kuo A."/>
            <person name="Nagy L.G."/>
            <person name="Floudas D."/>
            <person name="Copeland A."/>
            <person name="Barry K.W."/>
            <person name="Cichocki N."/>
            <person name="Veneault-Fourrey C."/>
            <person name="LaButti K."/>
            <person name="Lindquist E.A."/>
            <person name="Lipzen A."/>
            <person name="Lundell T."/>
            <person name="Morin E."/>
            <person name="Murat C."/>
            <person name="Riley R."/>
            <person name="Ohm R."/>
            <person name="Sun H."/>
            <person name="Tunlid A."/>
            <person name="Henrissat B."/>
            <person name="Grigoriev I.V."/>
            <person name="Hibbett D.S."/>
            <person name="Martin F."/>
        </authorList>
    </citation>
    <scope>NUCLEOTIDE SEQUENCE [LARGE SCALE GENOMIC DNA]</scope>
    <source>
        <strain evidence="2">Marx 270</strain>
    </source>
</reference>
<gene>
    <name evidence="1" type="ORF">M404DRAFT_383954</name>
</gene>
<keyword evidence="2" id="KW-1185">Reference proteome</keyword>
<name>A0A0C3MZY7_PISTI</name>
<dbReference type="AlphaFoldDB" id="A0A0C3MZY7"/>
<dbReference type="InParanoid" id="A0A0C3MZY7"/>
<dbReference type="Proteomes" id="UP000054217">
    <property type="component" value="Unassembled WGS sequence"/>
</dbReference>
<dbReference type="HOGENOM" id="CLU_2868597_0_0_1"/>
<evidence type="ECO:0000313" key="1">
    <source>
        <dbReference type="EMBL" id="KIN94429.1"/>
    </source>
</evidence>
<proteinExistence type="predicted"/>
<dbReference type="EMBL" id="KN832098">
    <property type="protein sequence ID" value="KIN94429.1"/>
    <property type="molecule type" value="Genomic_DNA"/>
</dbReference>